<feature type="signal peptide" evidence="1">
    <location>
        <begin position="1"/>
        <end position="25"/>
    </location>
</feature>
<organism evidence="2 3">
    <name type="scientific">Apodospora peruviana</name>
    <dbReference type="NCBI Taxonomy" id="516989"/>
    <lineage>
        <taxon>Eukaryota</taxon>
        <taxon>Fungi</taxon>
        <taxon>Dikarya</taxon>
        <taxon>Ascomycota</taxon>
        <taxon>Pezizomycotina</taxon>
        <taxon>Sordariomycetes</taxon>
        <taxon>Sordariomycetidae</taxon>
        <taxon>Sordariales</taxon>
        <taxon>Lasiosphaeriaceae</taxon>
        <taxon>Apodospora</taxon>
    </lineage>
</organism>
<evidence type="ECO:0000313" key="2">
    <source>
        <dbReference type="EMBL" id="KAK3330029.1"/>
    </source>
</evidence>
<proteinExistence type="predicted"/>
<feature type="chain" id="PRO_5041948644" evidence="1">
    <location>
        <begin position="26"/>
        <end position="127"/>
    </location>
</feature>
<dbReference type="Proteomes" id="UP001283341">
    <property type="component" value="Unassembled WGS sequence"/>
</dbReference>
<protein>
    <submittedName>
        <fullName evidence="2">Uncharacterized protein</fullName>
    </submittedName>
</protein>
<keyword evidence="1" id="KW-0732">Signal</keyword>
<evidence type="ECO:0000313" key="3">
    <source>
        <dbReference type="Proteomes" id="UP001283341"/>
    </source>
</evidence>
<dbReference type="AlphaFoldDB" id="A0AAE0IRX8"/>
<sequence length="127" mass="13639">MLLSPITHPRLPTILLFLSPTTILAQTSTVLVIPTPLLYQDAQALCQGRGPNGLGTIYPVPATPTDPVYEVLANQPEDRYWIRRRMGGSCTCLNKNGSGDKIEEAPCGDLLPAFCKDCSHGGGDGCR</sequence>
<evidence type="ECO:0000256" key="1">
    <source>
        <dbReference type="SAM" id="SignalP"/>
    </source>
</evidence>
<reference evidence="2" key="2">
    <citation type="submission" date="2023-06" db="EMBL/GenBank/DDBJ databases">
        <authorList>
            <consortium name="Lawrence Berkeley National Laboratory"/>
            <person name="Haridas S."/>
            <person name="Hensen N."/>
            <person name="Bonometti L."/>
            <person name="Westerberg I."/>
            <person name="Brannstrom I.O."/>
            <person name="Guillou S."/>
            <person name="Cros-Aarteil S."/>
            <person name="Calhoun S."/>
            <person name="Kuo A."/>
            <person name="Mondo S."/>
            <person name="Pangilinan J."/>
            <person name="Riley R."/>
            <person name="Labutti K."/>
            <person name="Andreopoulos B."/>
            <person name="Lipzen A."/>
            <person name="Chen C."/>
            <person name="Yanf M."/>
            <person name="Daum C."/>
            <person name="Ng V."/>
            <person name="Clum A."/>
            <person name="Steindorff A."/>
            <person name="Ohm R."/>
            <person name="Martin F."/>
            <person name="Silar P."/>
            <person name="Natvig D."/>
            <person name="Lalanne C."/>
            <person name="Gautier V."/>
            <person name="Ament-Velasquez S.L."/>
            <person name="Kruys A."/>
            <person name="Hutchinson M.I."/>
            <person name="Powell A.J."/>
            <person name="Barry K."/>
            <person name="Miller A.N."/>
            <person name="Grigoriev I.V."/>
            <person name="Debuchy R."/>
            <person name="Gladieux P."/>
            <person name="Thoren M.H."/>
            <person name="Johannesson H."/>
        </authorList>
    </citation>
    <scope>NUCLEOTIDE SEQUENCE</scope>
    <source>
        <strain evidence="2">CBS 118394</strain>
    </source>
</reference>
<accession>A0AAE0IRX8</accession>
<dbReference type="EMBL" id="JAUEDM010000001">
    <property type="protein sequence ID" value="KAK3330029.1"/>
    <property type="molecule type" value="Genomic_DNA"/>
</dbReference>
<comment type="caution">
    <text evidence="2">The sequence shown here is derived from an EMBL/GenBank/DDBJ whole genome shotgun (WGS) entry which is preliminary data.</text>
</comment>
<name>A0AAE0IRX8_9PEZI</name>
<gene>
    <name evidence="2" type="ORF">B0H66DRAFT_542581</name>
</gene>
<reference evidence="2" key="1">
    <citation type="journal article" date="2023" name="Mol. Phylogenet. Evol.">
        <title>Genome-scale phylogeny and comparative genomics of the fungal order Sordariales.</title>
        <authorList>
            <person name="Hensen N."/>
            <person name="Bonometti L."/>
            <person name="Westerberg I."/>
            <person name="Brannstrom I.O."/>
            <person name="Guillou S."/>
            <person name="Cros-Aarteil S."/>
            <person name="Calhoun S."/>
            <person name="Haridas S."/>
            <person name="Kuo A."/>
            <person name="Mondo S."/>
            <person name="Pangilinan J."/>
            <person name="Riley R."/>
            <person name="LaButti K."/>
            <person name="Andreopoulos B."/>
            <person name="Lipzen A."/>
            <person name="Chen C."/>
            <person name="Yan M."/>
            <person name="Daum C."/>
            <person name="Ng V."/>
            <person name="Clum A."/>
            <person name="Steindorff A."/>
            <person name="Ohm R.A."/>
            <person name="Martin F."/>
            <person name="Silar P."/>
            <person name="Natvig D.O."/>
            <person name="Lalanne C."/>
            <person name="Gautier V."/>
            <person name="Ament-Velasquez S.L."/>
            <person name="Kruys A."/>
            <person name="Hutchinson M.I."/>
            <person name="Powell A.J."/>
            <person name="Barry K."/>
            <person name="Miller A.N."/>
            <person name="Grigoriev I.V."/>
            <person name="Debuchy R."/>
            <person name="Gladieux P."/>
            <person name="Hiltunen Thoren M."/>
            <person name="Johannesson H."/>
        </authorList>
    </citation>
    <scope>NUCLEOTIDE SEQUENCE</scope>
    <source>
        <strain evidence="2">CBS 118394</strain>
    </source>
</reference>
<keyword evidence="3" id="KW-1185">Reference proteome</keyword>